<keyword evidence="2" id="KW-1185">Reference proteome</keyword>
<dbReference type="OrthoDB" id="6512771at2759"/>
<protein>
    <submittedName>
        <fullName evidence="1">Uncharacterized protein</fullName>
    </submittedName>
</protein>
<dbReference type="VEuPathDB" id="FungiDB:MELLADRAFT_91723"/>
<dbReference type="KEGG" id="mlr:MELLADRAFT_91723"/>
<dbReference type="AlphaFoldDB" id="F4S027"/>
<evidence type="ECO:0000313" key="2">
    <source>
        <dbReference type="Proteomes" id="UP000001072"/>
    </source>
</evidence>
<sequence length="71" mass="7831">MSCGKLIVKGCTHACTLECQPGSCLPCHVVIKTACYCLKTFCTICCSEIHSIQSHLNQIKNRLLICEQICN</sequence>
<dbReference type="STRING" id="747676.F4S027"/>
<organism evidence="2">
    <name type="scientific">Melampsora larici-populina (strain 98AG31 / pathotype 3-4-7)</name>
    <name type="common">Poplar leaf rust fungus</name>
    <dbReference type="NCBI Taxonomy" id="747676"/>
    <lineage>
        <taxon>Eukaryota</taxon>
        <taxon>Fungi</taxon>
        <taxon>Dikarya</taxon>
        <taxon>Basidiomycota</taxon>
        <taxon>Pucciniomycotina</taxon>
        <taxon>Pucciniomycetes</taxon>
        <taxon>Pucciniales</taxon>
        <taxon>Melampsoraceae</taxon>
        <taxon>Melampsora</taxon>
    </lineage>
</organism>
<dbReference type="Proteomes" id="UP000001072">
    <property type="component" value="Unassembled WGS sequence"/>
</dbReference>
<evidence type="ECO:0000313" key="1">
    <source>
        <dbReference type="EMBL" id="EGG01891.1"/>
    </source>
</evidence>
<dbReference type="InParanoid" id="F4S027"/>
<accession>F4S027</accession>
<reference evidence="2" key="1">
    <citation type="journal article" date="2011" name="Proc. Natl. Acad. Sci. U.S.A.">
        <title>Obligate biotrophy features unraveled by the genomic analysis of rust fungi.</title>
        <authorList>
            <person name="Duplessis S."/>
            <person name="Cuomo C.A."/>
            <person name="Lin Y.-C."/>
            <person name="Aerts A."/>
            <person name="Tisserant E."/>
            <person name="Veneault-Fourrey C."/>
            <person name="Joly D.L."/>
            <person name="Hacquard S."/>
            <person name="Amselem J."/>
            <person name="Cantarel B.L."/>
            <person name="Chiu R."/>
            <person name="Coutinho P.M."/>
            <person name="Feau N."/>
            <person name="Field M."/>
            <person name="Frey P."/>
            <person name="Gelhaye E."/>
            <person name="Goldberg J."/>
            <person name="Grabherr M.G."/>
            <person name="Kodira C.D."/>
            <person name="Kohler A."/>
            <person name="Kuees U."/>
            <person name="Lindquist E.A."/>
            <person name="Lucas S.M."/>
            <person name="Mago R."/>
            <person name="Mauceli E."/>
            <person name="Morin E."/>
            <person name="Murat C."/>
            <person name="Pangilinan J.L."/>
            <person name="Park R."/>
            <person name="Pearson M."/>
            <person name="Quesneville H."/>
            <person name="Rouhier N."/>
            <person name="Sakthikumar S."/>
            <person name="Salamov A.A."/>
            <person name="Schmutz J."/>
            <person name="Selles B."/>
            <person name="Shapiro H."/>
            <person name="Tanguay P."/>
            <person name="Tuskan G.A."/>
            <person name="Henrissat B."/>
            <person name="Van de Peer Y."/>
            <person name="Rouze P."/>
            <person name="Ellis J.G."/>
            <person name="Dodds P.N."/>
            <person name="Schein J.E."/>
            <person name="Zhong S."/>
            <person name="Hamelin R.C."/>
            <person name="Grigoriev I.V."/>
            <person name="Szabo L.J."/>
            <person name="Martin F."/>
        </authorList>
    </citation>
    <scope>NUCLEOTIDE SEQUENCE [LARGE SCALE GENOMIC DNA]</scope>
    <source>
        <strain evidence="2">98AG31 / pathotype 3-4-7</strain>
    </source>
</reference>
<name>F4S027_MELLP</name>
<gene>
    <name evidence="1" type="ORF">MELLADRAFT_91723</name>
</gene>
<dbReference type="HOGENOM" id="CLU_2740559_0_0_1"/>
<dbReference type="RefSeq" id="XP_007414725.1">
    <property type="nucleotide sequence ID" value="XM_007414663.1"/>
</dbReference>
<dbReference type="GeneID" id="18936009"/>
<dbReference type="EMBL" id="GL883134">
    <property type="protein sequence ID" value="EGG01891.1"/>
    <property type="molecule type" value="Genomic_DNA"/>
</dbReference>
<proteinExistence type="predicted"/>